<dbReference type="STRING" id="886293.Sinac_5745"/>
<dbReference type="Proteomes" id="UP000010798">
    <property type="component" value="Chromosome"/>
</dbReference>
<reference evidence="10 11" key="1">
    <citation type="submission" date="2012-02" db="EMBL/GenBank/DDBJ databases">
        <title>Complete sequence of chromosome of Singulisphaera acidiphila DSM 18658.</title>
        <authorList>
            <consortium name="US DOE Joint Genome Institute (JGI-PGF)"/>
            <person name="Lucas S."/>
            <person name="Copeland A."/>
            <person name="Lapidus A."/>
            <person name="Glavina del Rio T."/>
            <person name="Dalin E."/>
            <person name="Tice H."/>
            <person name="Bruce D."/>
            <person name="Goodwin L."/>
            <person name="Pitluck S."/>
            <person name="Peters L."/>
            <person name="Ovchinnikova G."/>
            <person name="Chertkov O."/>
            <person name="Kyrpides N."/>
            <person name="Mavromatis K."/>
            <person name="Ivanova N."/>
            <person name="Brettin T."/>
            <person name="Detter J.C."/>
            <person name="Han C."/>
            <person name="Larimer F."/>
            <person name="Land M."/>
            <person name="Hauser L."/>
            <person name="Markowitz V."/>
            <person name="Cheng J.-F."/>
            <person name="Hugenholtz P."/>
            <person name="Woyke T."/>
            <person name="Wu D."/>
            <person name="Tindall B."/>
            <person name="Pomrenke H."/>
            <person name="Brambilla E."/>
            <person name="Klenk H.-P."/>
            <person name="Eisen J.A."/>
        </authorList>
    </citation>
    <scope>NUCLEOTIDE SEQUENCE [LARGE SCALE GENOMIC DNA]</scope>
    <source>
        <strain evidence="11">ATCC BAA-1392 / DSM 18658 / VKM B-2454 / MOB10</strain>
    </source>
</reference>
<evidence type="ECO:0000256" key="4">
    <source>
        <dbReference type="ARBA" id="ARBA00022989"/>
    </source>
</evidence>
<proteinExistence type="inferred from homology"/>
<dbReference type="Pfam" id="PF02687">
    <property type="entry name" value="FtsX"/>
    <property type="match status" value="1"/>
</dbReference>
<dbReference type="InterPro" id="IPR025857">
    <property type="entry name" value="MacB_PCD"/>
</dbReference>
<dbReference type="EMBL" id="CP003364">
    <property type="protein sequence ID" value="AGA29875.1"/>
    <property type="molecule type" value="Genomic_DNA"/>
</dbReference>
<keyword evidence="3 7" id="KW-0812">Transmembrane</keyword>
<gene>
    <name evidence="10" type="ordered locus">Sinac_5745</name>
</gene>
<evidence type="ECO:0000256" key="3">
    <source>
        <dbReference type="ARBA" id="ARBA00022692"/>
    </source>
</evidence>
<evidence type="ECO:0000313" key="10">
    <source>
        <dbReference type="EMBL" id="AGA29875.1"/>
    </source>
</evidence>
<name>L0DM46_SINAD</name>
<dbReference type="InterPro" id="IPR003838">
    <property type="entry name" value="ABC3_permease_C"/>
</dbReference>
<feature type="transmembrane region" description="Helical" evidence="7">
    <location>
        <begin position="20"/>
        <end position="43"/>
    </location>
</feature>
<evidence type="ECO:0000256" key="7">
    <source>
        <dbReference type="SAM" id="Phobius"/>
    </source>
</evidence>
<feature type="transmembrane region" description="Helical" evidence="7">
    <location>
        <begin position="393"/>
        <end position="411"/>
    </location>
</feature>
<comment type="subcellular location">
    <subcellularLocation>
        <location evidence="1">Cell membrane</location>
        <topology evidence="1">Multi-pass membrane protein</topology>
    </subcellularLocation>
</comment>
<keyword evidence="11" id="KW-1185">Reference proteome</keyword>
<feature type="domain" description="ABC3 transporter permease C-terminal" evidence="8">
    <location>
        <begin position="306"/>
        <end position="418"/>
    </location>
</feature>
<keyword evidence="5 7" id="KW-0472">Membrane</keyword>
<evidence type="ECO:0000313" key="11">
    <source>
        <dbReference type="Proteomes" id="UP000010798"/>
    </source>
</evidence>
<organism evidence="10 11">
    <name type="scientific">Singulisphaera acidiphila (strain ATCC BAA-1392 / DSM 18658 / VKM B-2454 / MOB10)</name>
    <dbReference type="NCBI Taxonomy" id="886293"/>
    <lineage>
        <taxon>Bacteria</taxon>
        <taxon>Pseudomonadati</taxon>
        <taxon>Planctomycetota</taxon>
        <taxon>Planctomycetia</taxon>
        <taxon>Isosphaerales</taxon>
        <taxon>Isosphaeraceae</taxon>
        <taxon>Singulisphaera</taxon>
    </lineage>
</organism>
<dbReference type="GO" id="GO:0005886">
    <property type="term" value="C:plasma membrane"/>
    <property type="evidence" value="ECO:0007669"/>
    <property type="project" value="UniProtKB-SubCell"/>
</dbReference>
<evidence type="ECO:0000259" key="9">
    <source>
        <dbReference type="Pfam" id="PF12704"/>
    </source>
</evidence>
<dbReference type="PANTHER" id="PTHR30572">
    <property type="entry name" value="MEMBRANE COMPONENT OF TRANSPORTER-RELATED"/>
    <property type="match status" value="1"/>
</dbReference>
<evidence type="ECO:0000256" key="5">
    <source>
        <dbReference type="ARBA" id="ARBA00023136"/>
    </source>
</evidence>
<evidence type="ECO:0000256" key="2">
    <source>
        <dbReference type="ARBA" id="ARBA00022475"/>
    </source>
</evidence>
<dbReference type="eggNOG" id="COG0577">
    <property type="taxonomic scope" value="Bacteria"/>
</dbReference>
<feature type="transmembrane region" description="Helical" evidence="7">
    <location>
        <begin position="299"/>
        <end position="326"/>
    </location>
</feature>
<protein>
    <submittedName>
        <fullName evidence="10">ABC-type antimicrobial peptide transport system, permease component</fullName>
    </submittedName>
</protein>
<comment type="similarity">
    <text evidence="6">Belongs to the ABC-4 integral membrane protein family.</text>
</comment>
<dbReference type="OrthoDB" id="9770099at2"/>
<dbReference type="GO" id="GO:0022857">
    <property type="term" value="F:transmembrane transporter activity"/>
    <property type="evidence" value="ECO:0007669"/>
    <property type="project" value="TreeGrafter"/>
</dbReference>
<evidence type="ECO:0000256" key="1">
    <source>
        <dbReference type="ARBA" id="ARBA00004651"/>
    </source>
</evidence>
<dbReference type="HOGENOM" id="CLU_000604_8_0_0"/>
<keyword evidence="4 7" id="KW-1133">Transmembrane helix</keyword>
<evidence type="ECO:0000256" key="6">
    <source>
        <dbReference type="ARBA" id="ARBA00038076"/>
    </source>
</evidence>
<sequence length="426" mass="46031">MSKIWNIIRLAVRNLGLHKLRVLLTALGLIFGVSSVIAMLAIAEGASAEAQKQLAELGATNVILQSAKPVDDVNPSKQSNDSFVFNYGLTNKDFERIMNTIPTVVGATPLREFRKNVRYLDRELEGRIVGANPDCLKITGQKLANGRFLTDLDMNLAANVAVIGAEVSQKLFPFGDPLGKAVRLGESHYYRIIGVTAHKAPSGGTGSSLSAQDLNKDVYIPLTTDRARFGEVLMGEKQGQFSAERIELSQITVTVRGMDDVKSTAHALESMLRQFHPKVDYRITVPLELLEKAEATKRIFNLVLGSIAGISLIVGGIGIMNIMLATVSERTREIGIRRALGAKRRDIILQFLIETVVISASGGGIGVILGVAVPPLVAHFSGVPAVIRPESPFIAFIIALVIGVIFGVYPARRAAMMDPVEALRSE</sequence>
<dbReference type="RefSeq" id="WP_015248972.1">
    <property type="nucleotide sequence ID" value="NC_019892.1"/>
</dbReference>
<dbReference type="InterPro" id="IPR050250">
    <property type="entry name" value="Macrolide_Exporter_MacB"/>
</dbReference>
<keyword evidence="2" id="KW-1003">Cell membrane</keyword>
<feature type="domain" description="MacB-like periplasmic core" evidence="9">
    <location>
        <begin position="23"/>
        <end position="269"/>
    </location>
</feature>
<dbReference type="KEGG" id="saci:Sinac_5745"/>
<dbReference type="PANTHER" id="PTHR30572:SF4">
    <property type="entry name" value="ABC TRANSPORTER PERMEASE YTRF"/>
    <property type="match status" value="1"/>
</dbReference>
<dbReference type="Pfam" id="PF12704">
    <property type="entry name" value="MacB_PCD"/>
    <property type="match status" value="1"/>
</dbReference>
<evidence type="ECO:0000259" key="8">
    <source>
        <dbReference type="Pfam" id="PF02687"/>
    </source>
</evidence>
<accession>L0DM46</accession>
<dbReference type="AlphaFoldDB" id="L0DM46"/>
<feature type="transmembrane region" description="Helical" evidence="7">
    <location>
        <begin position="347"/>
        <end position="373"/>
    </location>
</feature>